<dbReference type="InterPro" id="IPR013766">
    <property type="entry name" value="Thioredoxin_domain"/>
</dbReference>
<dbReference type="InterPro" id="IPR001853">
    <property type="entry name" value="DSBA-like_thioredoxin_dom"/>
</dbReference>
<feature type="chain" id="PRO_5011476349" evidence="5">
    <location>
        <begin position="28"/>
        <end position="244"/>
    </location>
</feature>
<keyword evidence="4" id="KW-0676">Redox-active center</keyword>
<dbReference type="InterPro" id="IPR036249">
    <property type="entry name" value="Thioredoxin-like_sf"/>
</dbReference>
<dbReference type="PANTHER" id="PTHR13887:SF14">
    <property type="entry name" value="DISULFIDE BOND FORMATION PROTEIN D"/>
    <property type="match status" value="1"/>
</dbReference>
<dbReference type="STRING" id="1005928.SAMN04487859_11262"/>
<dbReference type="Pfam" id="PF01323">
    <property type="entry name" value="DSBA"/>
    <property type="match status" value="1"/>
</dbReference>
<reference evidence="8" key="1">
    <citation type="submission" date="2016-10" db="EMBL/GenBank/DDBJ databases">
        <authorList>
            <person name="Varghese N."/>
            <person name="Submissions S."/>
        </authorList>
    </citation>
    <scope>NUCLEOTIDE SEQUENCE [LARGE SCALE GENOMIC DNA]</scope>
    <source>
        <strain evidence="8">DSM 28463</strain>
    </source>
</reference>
<proteinExistence type="predicted"/>
<dbReference type="Proteomes" id="UP000198599">
    <property type="component" value="Unassembled WGS sequence"/>
</dbReference>
<evidence type="ECO:0000256" key="3">
    <source>
        <dbReference type="ARBA" id="ARBA00023157"/>
    </source>
</evidence>
<feature type="domain" description="Thioredoxin" evidence="6">
    <location>
        <begin position="54"/>
        <end position="243"/>
    </location>
</feature>
<keyword evidence="8" id="KW-1185">Reference proteome</keyword>
<protein>
    <submittedName>
        <fullName evidence="7">Protein-disulfide isomerase</fullName>
    </submittedName>
</protein>
<evidence type="ECO:0000256" key="1">
    <source>
        <dbReference type="ARBA" id="ARBA00022729"/>
    </source>
</evidence>
<dbReference type="GO" id="GO:0016853">
    <property type="term" value="F:isomerase activity"/>
    <property type="evidence" value="ECO:0007669"/>
    <property type="project" value="UniProtKB-KW"/>
</dbReference>
<keyword evidence="1 5" id="KW-0732">Signal</keyword>
<dbReference type="SUPFAM" id="SSF52833">
    <property type="entry name" value="Thioredoxin-like"/>
    <property type="match status" value="1"/>
</dbReference>
<dbReference type="GO" id="GO:0016491">
    <property type="term" value="F:oxidoreductase activity"/>
    <property type="evidence" value="ECO:0007669"/>
    <property type="project" value="UniProtKB-KW"/>
</dbReference>
<evidence type="ECO:0000313" key="7">
    <source>
        <dbReference type="EMBL" id="SFN97127.1"/>
    </source>
</evidence>
<sequence>MLLARRGLSKIVLATVLAAFPVTTVAAQELNEADIKRLALEAILEKPEILIEALSILQERENVALAEAQTDALSELRDDFEQNAPIFGNLDGSVTLVEFFDYNCGYCRRAAPEVKAVLEASKDVRIIYREFPILGPGSEVAARASLASRNQGKYQQFHEAMMALNGQAVEASVMKIAGDVGLDLEVLKTDMQSDSVSDHIAASLRFAEALGITGTPTFVLGDEIIPGVIERGSLLEKIAELVPE</sequence>
<dbReference type="EMBL" id="FOVP01000012">
    <property type="protein sequence ID" value="SFN97127.1"/>
    <property type="molecule type" value="Genomic_DNA"/>
</dbReference>
<evidence type="ECO:0000259" key="6">
    <source>
        <dbReference type="PROSITE" id="PS51352"/>
    </source>
</evidence>
<name>A0A1I5DDD4_9RHOB</name>
<dbReference type="Gene3D" id="3.40.30.10">
    <property type="entry name" value="Glutaredoxin"/>
    <property type="match status" value="1"/>
</dbReference>
<dbReference type="AlphaFoldDB" id="A0A1I5DDD4"/>
<dbReference type="PANTHER" id="PTHR13887">
    <property type="entry name" value="GLUTATHIONE S-TRANSFERASE KAPPA"/>
    <property type="match status" value="1"/>
</dbReference>
<evidence type="ECO:0000313" key="8">
    <source>
        <dbReference type="Proteomes" id="UP000198599"/>
    </source>
</evidence>
<feature type="signal peptide" evidence="5">
    <location>
        <begin position="1"/>
        <end position="27"/>
    </location>
</feature>
<keyword evidence="3" id="KW-1015">Disulfide bond</keyword>
<dbReference type="PROSITE" id="PS51352">
    <property type="entry name" value="THIOREDOXIN_2"/>
    <property type="match status" value="1"/>
</dbReference>
<organism evidence="7 8">
    <name type="scientific">Roseovarius lutimaris</name>
    <dbReference type="NCBI Taxonomy" id="1005928"/>
    <lineage>
        <taxon>Bacteria</taxon>
        <taxon>Pseudomonadati</taxon>
        <taxon>Pseudomonadota</taxon>
        <taxon>Alphaproteobacteria</taxon>
        <taxon>Rhodobacterales</taxon>
        <taxon>Roseobacteraceae</taxon>
        <taxon>Roseovarius</taxon>
    </lineage>
</organism>
<dbReference type="RefSeq" id="WP_245736335.1">
    <property type="nucleotide sequence ID" value="NZ_FOVP01000012.1"/>
</dbReference>
<gene>
    <name evidence="7" type="ORF">SAMN04487859_11262</name>
</gene>
<evidence type="ECO:0000256" key="2">
    <source>
        <dbReference type="ARBA" id="ARBA00023002"/>
    </source>
</evidence>
<keyword evidence="2" id="KW-0560">Oxidoreductase</keyword>
<evidence type="ECO:0000256" key="5">
    <source>
        <dbReference type="SAM" id="SignalP"/>
    </source>
</evidence>
<evidence type="ECO:0000256" key="4">
    <source>
        <dbReference type="ARBA" id="ARBA00023284"/>
    </source>
</evidence>
<keyword evidence="7" id="KW-0413">Isomerase</keyword>
<accession>A0A1I5DDD4</accession>
<dbReference type="CDD" id="cd03023">
    <property type="entry name" value="DsbA_Com1_like"/>
    <property type="match status" value="1"/>
</dbReference>